<dbReference type="Gene3D" id="3.40.50.300">
    <property type="entry name" value="P-loop containing nucleotide triphosphate hydrolases"/>
    <property type="match status" value="1"/>
</dbReference>
<dbReference type="EMBL" id="WHPN01000404">
    <property type="protein sequence ID" value="KAF4405748.1"/>
    <property type="molecule type" value="Genomic_DNA"/>
</dbReference>
<protein>
    <submittedName>
        <fullName evidence="3">NTPase</fullName>
    </submittedName>
</protein>
<dbReference type="InterPro" id="IPR011646">
    <property type="entry name" value="KAP_P-loop"/>
</dbReference>
<dbReference type="InterPro" id="IPR027417">
    <property type="entry name" value="P-loop_NTPase"/>
</dbReference>
<comment type="caution">
    <text evidence="3">The sequence shown here is derived from an EMBL/GenBank/DDBJ whole genome shotgun (WGS) entry which is preliminary data.</text>
</comment>
<dbReference type="PANTHER" id="PTHR22674">
    <property type="entry name" value="NTPASE, KAP FAMILY P-LOOP DOMAIN-CONTAINING 1"/>
    <property type="match status" value="1"/>
</dbReference>
<evidence type="ECO:0000259" key="2">
    <source>
        <dbReference type="SMART" id="SM00382"/>
    </source>
</evidence>
<gene>
    <name evidence="3" type="ORF">GCU69_28590</name>
</gene>
<evidence type="ECO:0000313" key="3">
    <source>
        <dbReference type="EMBL" id="KAF4405748.1"/>
    </source>
</evidence>
<dbReference type="RefSeq" id="WP_156207582.1">
    <property type="nucleotide sequence ID" value="NZ_WHPN01000404.1"/>
</dbReference>
<sequence length="636" mass="69471">MGKSNMSAQLWSDEPTRLDLLSFDAVAKTVVQAVLDDALDPVTVGVSGAWGSGKTTVLRLIEDELAPKPPATDTTILVISTDPWRYDPGVGAKETLIGEVLSAVAAELAKKEQPEGRISRARTMLTKLRQRVDWAKALQVAAKTSLTLQLPSVDDLTSLINTEPSNDDADAGDPPSRGLGEFRSEFRTLMESAELSHLRRVVVLVDDLDRCLPDTVVDTLETIRLFLAVPKMAFVVAADEHRVADALRARFPDPGSGQQAAQERYFEEPASLYLHKIVQTTVPLPTLSRFDTEAFLVLLQLSQRLTVEELTPYIEACVHLRLEKGLLDDLAEAVNGNDIFAEMAFASRMTPILYEKLQGSPRRIKRFLNDLRVRQSVAGHRGIELEPDIVAKLMVLEKLLPNAFATVLGWLARGELRPRMAKLETTAGRPAPEPPIAADPDPDDAASPEQQPTPDEGESEPVAFDDDLIRWAKLPPDLGPVDLAPYLYLAAAFTGEQLLDAGLPGRLRDIAANLLSSVRFDQRRVTEADITALGEDDAASLVEYLGRAGRDRPTEQTAAVRSLVRITTAYPASAERATRLLQSIPARELQPATILVLPSAVPVFRGVLEHWKSHVPAGQDQIGRTLDHALGTGSSR</sequence>
<feature type="region of interest" description="Disordered" evidence="1">
    <location>
        <begin position="425"/>
        <end position="461"/>
    </location>
</feature>
<reference evidence="3 4" key="1">
    <citation type="submission" date="2019-10" db="EMBL/GenBank/DDBJ databases">
        <title>Streptomyces tenebrisbrunneis sp.nov., an endogenous actinomycete isolated from of Lycium ruthenicum.</title>
        <authorList>
            <person name="Ma L."/>
        </authorList>
    </citation>
    <scope>NUCLEOTIDE SEQUENCE [LARGE SCALE GENOMIC DNA]</scope>
    <source>
        <strain evidence="3 4">TRM 66187</strain>
    </source>
</reference>
<dbReference type="SUPFAM" id="SSF52540">
    <property type="entry name" value="P-loop containing nucleoside triphosphate hydrolases"/>
    <property type="match status" value="1"/>
</dbReference>
<dbReference type="Pfam" id="PF07693">
    <property type="entry name" value="KAP_NTPase"/>
    <property type="match status" value="1"/>
</dbReference>
<dbReference type="InterPro" id="IPR003593">
    <property type="entry name" value="AAA+_ATPase"/>
</dbReference>
<dbReference type="InterPro" id="IPR052754">
    <property type="entry name" value="NTPase_KAP_P-loop"/>
</dbReference>
<organism evidence="3 4">
    <name type="scientific">Streptomyces lycii</name>
    <dbReference type="NCBI Taxonomy" id="2654337"/>
    <lineage>
        <taxon>Bacteria</taxon>
        <taxon>Bacillati</taxon>
        <taxon>Actinomycetota</taxon>
        <taxon>Actinomycetes</taxon>
        <taxon>Kitasatosporales</taxon>
        <taxon>Streptomycetaceae</taxon>
        <taxon>Streptomyces</taxon>
    </lineage>
</organism>
<dbReference type="CDD" id="cd02019">
    <property type="entry name" value="NK"/>
    <property type="match status" value="1"/>
</dbReference>
<name>A0ABQ7FCN5_9ACTN</name>
<evidence type="ECO:0000313" key="4">
    <source>
        <dbReference type="Proteomes" id="UP000621266"/>
    </source>
</evidence>
<keyword evidence="4" id="KW-1185">Reference proteome</keyword>
<dbReference type="PANTHER" id="PTHR22674:SF6">
    <property type="entry name" value="NTPASE KAP FAMILY P-LOOP DOMAIN-CONTAINING PROTEIN 1"/>
    <property type="match status" value="1"/>
</dbReference>
<feature type="domain" description="AAA+ ATPase" evidence="2">
    <location>
        <begin position="40"/>
        <end position="248"/>
    </location>
</feature>
<dbReference type="Proteomes" id="UP000621266">
    <property type="component" value="Unassembled WGS sequence"/>
</dbReference>
<evidence type="ECO:0000256" key="1">
    <source>
        <dbReference type="SAM" id="MobiDB-lite"/>
    </source>
</evidence>
<dbReference type="SMART" id="SM00382">
    <property type="entry name" value="AAA"/>
    <property type="match status" value="1"/>
</dbReference>
<feature type="region of interest" description="Disordered" evidence="1">
    <location>
        <begin position="159"/>
        <end position="180"/>
    </location>
</feature>
<accession>A0ABQ7FCN5</accession>
<proteinExistence type="predicted"/>